<name>A0AAD6EUY4_9POAL</name>
<dbReference type="Gene3D" id="3.10.590.10">
    <property type="entry name" value="ph1033 like domains"/>
    <property type="match status" value="1"/>
</dbReference>
<dbReference type="PANTHER" id="PTHR12357">
    <property type="entry name" value="YTH YT521-B HOMOLOGY DOMAIN-CONTAINING"/>
    <property type="match status" value="1"/>
</dbReference>
<dbReference type="AlphaFoldDB" id="A0AAD6EUY4"/>
<dbReference type="PROSITE" id="PS50882">
    <property type="entry name" value="YTH"/>
    <property type="match status" value="1"/>
</dbReference>
<keyword evidence="1" id="KW-0694">RNA-binding</keyword>
<dbReference type="GO" id="GO:1990247">
    <property type="term" value="F:N6-methyladenosine-containing RNA reader activity"/>
    <property type="evidence" value="ECO:0007669"/>
    <property type="project" value="UniProtKB-UniRule"/>
</dbReference>
<dbReference type="Proteomes" id="UP001210211">
    <property type="component" value="Unassembled WGS sequence"/>
</dbReference>
<accession>A0AAD6EUY4</accession>
<sequence>MGSEGAPDYLYGAGLYYQNGTNYNWYDPNTGLTGTQATPKWDDFQPIVGFEGPDLQYQSVQADNSPCLYYSPEYGYTQPAYDPYLTSSYQLGSVVGPESSLVGNQVSQHYLTNPQYQHPQPVPSPNFSSIVFPNGTDIGSATTPSYQHGSIETLNCGNYMSSAATQPSAILPVQKASPGTITVTGTPLSSSSLEFQSVVKAPKAPALGLSSLKQSPQRTVKAGTTPHVTQVTNPSAPVKPLSHDKSARLGHVESENRNWGRVRAFWDKSTITVKSYTSRLAAGDSQGNIIIDINNYNKADFPTDYNCAKFFVIKSYSEDDVHKSIKYGVWSSTPNGNKKLSSAYEDAQRISVTNGVKCPIFLFFSVNTSGNFCGVAEMVGPIDFDKSMDIWQQDKWPGSFPVKWHIIKDVANNTLRHIQLENNEFKPVTHSRDTQEVAFIPGIAVLKIFKSHAFINSILDGFLKFEEQERNKFLKFEEQEQNKFLKFEEQEQNNRRKCTKLLSSDAPIFVPAFIRKQVVGLKEPQSATEKKQDKKSAPDWSSILEATLSEVKSEGYKEYVPVKMPQEISGNNPNLVVKDLPVEEAVAMKKEAHKPENCTVLKENIKACENGNPKFQPKNSVKQVNPVIKTKYKPIENGKNQSKPLDRIENMAEKVGSLSIKSNDENGRIGGGGNVVTIGSMHVRVNSLNEK</sequence>
<reference evidence="3 4" key="1">
    <citation type="journal article" date="2022" name="Cell">
        <title>Repeat-based holocentromeres influence genome architecture and karyotype evolution.</title>
        <authorList>
            <person name="Hofstatter P.G."/>
            <person name="Thangavel G."/>
            <person name="Lux T."/>
            <person name="Neumann P."/>
            <person name="Vondrak T."/>
            <person name="Novak P."/>
            <person name="Zhang M."/>
            <person name="Costa L."/>
            <person name="Castellani M."/>
            <person name="Scott A."/>
            <person name="Toegelov H."/>
            <person name="Fuchs J."/>
            <person name="Mata-Sucre Y."/>
            <person name="Dias Y."/>
            <person name="Vanzela A.L.L."/>
            <person name="Huettel B."/>
            <person name="Almeida C.C.S."/>
            <person name="Simkova H."/>
            <person name="Souza G."/>
            <person name="Pedrosa-Harand A."/>
            <person name="Macas J."/>
            <person name="Mayer K.F.X."/>
            <person name="Houben A."/>
            <person name="Marques A."/>
        </authorList>
    </citation>
    <scope>NUCLEOTIDE SEQUENCE [LARGE SCALE GENOMIC DNA]</scope>
    <source>
        <strain evidence="3">RhyTen1mFocal</strain>
    </source>
</reference>
<dbReference type="InterPro" id="IPR007275">
    <property type="entry name" value="YTH_domain"/>
</dbReference>
<evidence type="ECO:0000313" key="3">
    <source>
        <dbReference type="EMBL" id="KAJ3702147.1"/>
    </source>
</evidence>
<dbReference type="EMBL" id="JAMRDG010000001">
    <property type="protein sequence ID" value="KAJ3702147.1"/>
    <property type="molecule type" value="Genomic_DNA"/>
</dbReference>
<dbReference type="GO" id="GO:0005737">
    <property type="term" value="C:cytoplasm"/>
    <property type="evidence" value="ECO:0007669"/>
    <property type="project" value="TreeGrafter"/>
</dbReference>
<dbReference type="GO" id="GO:0003729">
    <property type="term" value="F:mRNA binding"/>
    <property type="evidence" value="ECO:0007669"/>
    <property type="project" value="UniProtKB-UniRule"/>
</dbReference>
<evidence type="ECO:0000313" key="4">
    <source>
        <dbReference type="Proteomes" id="UP001210211"/>
    </source>
</evidence>
<comment type="similarity">
    <text evidence="1">Belongs to the YTHDF family.</text>
</comment>
<dbReference type="PANTHER" id="PTHR12357:SF92">
    <property type="entry name" value="YTH DOMAIN-CONTAINING FAMILY PROTEIN"/>
    <property type="match status" value="1"/>
</dbReference>
<evidence type="ECO:0000259" key="2">
    <source>
        <dbReference type="PROSITE" id="PS50882"/>
    </source>
</evidence>
<gene>
    <name evidence="3" type="ORF">LUZ61_005852</name>
</gene>
<comment type="caution">
    <text evidence="3">The sequence shown here is derived from an EMBL/GenBank/DDBJ whole genome shotgun (WGS) entry which is preliminary data.</text>
</comment>
<dbReference type="Pfam" id="PF04146">
    <property type="entry name" value="YTH"/>
    <property type="match status" value="1"/>
</dbReference>
<evidence type="ECO:0000256" key="1">
    <source>
        <dbReference type="RuleBase" id="RU369095"/>
    </source>
</evidence>
<dbReference type="InterPro" id="IPR045168">
    <property type="entry name" value="YTH_prot"/>
</dbReference>
<dbReference type="CDD" id="cd21134">
    <property type="entry name" value="YTH"/>
    <property type="match status" value="1"/>
</dbReference>
<feature type="domain" description="YTH" evidence="2">
    <location>
        <begin position="308"/>
        <end position="449"/>
    </location>
</feature>
<dbReference type="GO" id="GO:0061157">
    <property type="term" value="P:mRNA destabilization"/>
    <property type="evidence" value="ECO:0007669"/>
    <property type="project" value="TreeGrafter"/>
</dbReference>
<organism evidence="3 4">
    <name type="scientific">Rhynchospora tenuis</name>
    <dbReference type="NCBI Taxonomy" id="198213"/>
    <lineage>
        <taxon>Eukaryota</taxon>
        <taxon>Viridiplantae</taxon>
        <taxon>Streptophyta</taxon>
        <taxon>Embryophyta</taxon>
        <taxon>Tracheophyta</taxon>
        <taxon>Spermatophyta</taxon>
        <taxon>Magnoliopsida</taxon>
        <taxon>Liliopsida</taxon>
        <taxon>Poales</taxon>
        <taxon>Cyperaceae</taxon>
        <taxon>Cyperoideae</taxon>
        <taxon>Rhynchosporeae</taxon>
        <taxon>Rhynchospora</taxon>
    </lineage>
</organism>
<comment type="function">
    <text evidence="1">Specifically recognizes and binds N6-methyladenosine (m6A)-containing RNAs, and regulates mRNA stability. M6A is a modification present at internal sites of mRNAs and some non-coding RNAs and plays a role in mRNA stability and processing.</text>
</comment>
<protein>
    <recommendedName>
        <fullName evidence="1">YTH domain-containing family protein</fullName>
    </recommendedName>
</protein>
<proteinExistence type="inferred from homology"/>
<keyword evidence="4" id="KW-1185">Reference proteome</keyword>